<dbReference type="InterPro" id="IPR000030">
    <property type="entry name" value="PPE_dom"/>
</dbReference>
<protein>
    <recommendedName>
        <fullName evidence="2">PPE domain-containing protein</fullName>
    </recommendedName>
</protein>
<dbReference type="FunFam" id="1.20.1260.20:FF:000001">
    <property type="entry name" value="PPE family protein PPE41"/>
    <property type="match status" value="1"/>
</dbReference>
<dbReference type="AlphaFoldDB" id="A0A2U3PFZ4"/>
<dbReference type="PANTHER" id="PTHR46766:SF1">
    <property type="entry name" value="GLUTAMINE-RICH PROTEIN 2"/>
    <property type="match status" value="1"/>
</dbReference>
<evidence type="ECO:0000313" key="3">
    <source>
        <dbReference type="EMBL" id="SPM42687.1"/>
    </source>
</evidence>
<dbReference type="GO" id="GO:0052572">
    <property type="term" value="P:response to host immune response"/>
    <property type="evidence" value="ECO:0007669"/>
    <property type="project" value="TreeGrafter"/>
</dbReference>
<keyword evidence="4" id="KW-1185">Reference proteome</keyword>
<reference evidence="3 4" key="1">
    <citation type="submission" date="2017-01" db="EMBL/GenBank/DDBJ databases">
        <authorList>
            <consortium name="Urmite Genomes"/>
        </authorList>
    </citation>
    <scope>NUCLEOTIDE SEQUENCE [LARGE SCALE GENOMIC DNA]</scope>
    <source>
        <strain evidence="3 4">AB215</strain>
    </source>
</reference>
<evidence type="ECO:0000259" key="2">
    <source>
        <dbReference type="Pfam" id="PF00823"/>
    </source>
</evidence>
<proteinExistence type="inferred from homology"/>
<dbReference type="Proteomes" id="UP000240424">
    <property type="component" value="Unassembled WGS sequence"/>
</dbReference>
<dbReference type="PANTHER" id="PTHR46766">
    <property type="entry name" value="GLUTAMINE-RICH PROTEIN 2"/>
    <property type="match status" value="1"/>
</dbReference>
<gene>
    <name evidence="3" type="ORF">MNAB215_4907</name>
</gene>
<evidence type="ECO:0000313" key="4">
    <source>
        <dbReference type="Proteomes" id="UP000240424"/>
    </source>
</evidence>
<dbReference type="Pfam" id="PF00823">
    <property type="entry name" value="PPE"/>
    <property type="match status" value="1"/>
</dbReference>
<organism evidence="3 4">
    <name type="scientific">Mycobacterium numidiamassiliense</name>
    <dbReference type="NCBI Taxonomy" id="1841861"/>
    <lineage>
        <taxon>Bacteria</taxon>
        <taxon>Bacillati</taxon>
        <taxon>Actinomycetota</taxon>
        <taxon>Actinomycetes</taxon>
        <taxon>Mycobacteriales</taxon>
        <taxon>Mycobacteriaceae</taxon>
        <taxon>Mycobacterium</taxon>
    </lineage>
</organism>
<feature type="domain" description="PPE" evidence="2">
    <location>
        <begin position="6"/>
        <end position="169"/>
    </location>
</feature>
<comment type="similarity">
    <text evidence="1">Belongs to the mycobacterial PPE family.</text>
</comment>
<dbReference type="InterPro" id="IPR038332">
    <property type="entry name" value="PPE_sf"/>
</dbReference>
<name>A0A2U3PFZ4_9MYCO</name>
<sequence>MSGGLDFGLLPPEVNSARMYAGAGSGPMLVAASAWKALAAELRSTALSYHAVLSGLTDQEWHGPSSAAMTEAATPYVAWMNTTAAQAEQTASQAEAAAAAYQSAYAATVPPAQVSANRALLTKLVSTNTLGQNTPAIAATEAQYSDMWAQDAAAMYGYAGSSAQATRLTSFSTPQPITSPEAATDQTTALTQAAGSAAGTGQNTLSQLVTATPNTLQTLATPSTLLSNDLGGWNPFAAGSASDTTGLNGVLNSLFGTNTAFGQFLNANIWNTIFSSGFYMPGNFLGTAADFMSQANQGGTSAAEGAAGAATGAAEGAAAGASQGAAAAGGAISAATGNAPIVGPPLSTFVARPPSAG</sequence>
<dbReference type="RefSeq" id="WP_108637696.1">
    <property type="nucleotide sequence ID" value="NZ_FUEZ01000004.1"/>
</dbReference>
<accession>A0A2U3PFZ4</accession>
<evidence type="ECO:0000256" key="1">
    <source>
        <dbReference type="ARBA" id="ARBA00010652"/>
    </source>
</evidence>
<dbReference type="SUPFAM" id="SSF140459">
    <property type="entry name" value="PE/PPE dimer-like"/>
    <property type="match status" value="1"/>
</dbReference>
<dbReference type="STRING" id="1841861.GCA_900157365_03227"/>
<dbReference type="Gene3D" id="1.20.1260.20">
    <property type="entry name" value="PPE superfamily"/>
    <property type="match status" value="1"/>
</dbReference>
<dbReference type="EMBL" id="FUEZ01000004">
    <property type="protein sequence ID" value="SPM42687.1"/>
    <property type="molecule type" value="Genomic_DNA"/>
</dbReference>